<keyword evidence="4" id="KW-1185">Reference proteome</keyword>
<dbReference type="InterPro" id="IPR015943">
    <property type="entry name" value="WD40/YVTN_repeat-like_dom_sf"/>
</dbReference>
<dbReference type="AlphaFoldDB" id="A0A133VHY8"/>
<keyword evidence="1" id="KW-0472">Membrane</keyword>
<dbReference type="SUPFAM" id="SSF69318">
    <property type="entry name" value="Integrin alpha N-terminal domain"/>
    <property type="match status" value="2"/>
</dbReference>
<dbReference type="PANTHER" id="PTHR34512">
    <property type="entry name" value="CELL SURFACE PROTEIN"/>
    <property type="match status" value="1"/>
</dbReference>
<dbReference type="InterPro" id="IPR002372">
    <property type="entry name" value="PQQ_rpt_dom"/>
</dbReference>
<evidence type="ECO:0000313" key="3">
    <source>
        <dbReference type="EMBL" id="KXB06052.1"/>
    </source>
</evidence>
<dbReference type="SUPFAM" id="SSF50998">
    <property type="entry name" value="Quinoprotein alcohol dehydrogenase-like"/>
    <property type="match status" value="1"/>
</dbReference>
<dbReference type="InterPro" id="IPR011047">
    <property type="entry name" value="Quinoprotein_ADH-like_sf"/>
</dbReference>
<evidence type="ECO:0000313" key="4">
    <source>
        <dbReference type="Proteomes" id="UP000070491"/>
    </source>
</evidence>
<comment type="caution">
    <text evidence="3">The sequence shown here is derived from an EMBL/GenBank/DDBJ whole genome shotgun (WGS) entry which is preliminary data.</text>
</comment>
<name>A0A133VHY8_9EURY</name>
<dbReference type="InterPro" id="IPR018391">
    <property type="entry name" value="PQQ_b-propeller_rpt"/>
</dbReference>
<protein>
    <recommendedName>
        <fullName evidence="2">Pyrrolo-quinoline quinone repeat domain-containing protein</fullName>
    </recommendedName>
</protein>
<gene>
    <name evidence="3" type="ORF">AKJ53_01455</name>
</gene>
<dbReference type="EMBL" id="LHYG01000017">
    <property type="protein sequence ID" value="KXB06052.1"/>
    <property type="molecule type" value="Genomic_DNA"/>
</dbReference>
<dbReference type="PANTHER" id="PTHR34512:SF30">
    <property type="entry name" value="OUTER MEMBRANE PROTEIN ASSEMBLY FACTOR BAMB"/>
    <property type="match status" value="1"/>
</dbReference>
<accession>A0A133VHY8</accession>
<dbReference type="Gene3D" id="2.130.10.130">
    <property type="entry name" value="Integrin alpha, N-terminal"/>
    <property type="match status" value="1"/>
</dbReference>
<proteinExistence type="predicted"/>
<keyword evidence="1" id="KW-1133">Transmembrane helix</keyword>
<evidence type="ECO:0000259" key="2">
    <source>
        <dbReference type="Pfam" id="PF13360"/>
    </source>
</evidence>
<reference evidence="3 4" key="1">
    <citation type="journal article" date="2016" name="Sci. Rep.">
        <title>Metabolic traits of an uncultured archaeal lineage -MSBL1- from brine pools of the Red Sea.</title>
        <authorList>
            <person name="Mwirichia R."/>
            <person name="Alam I."/>
            <person name="Rashid M."/>
            <person name="Vinu M."/>
            <person name="Ba-Alawi W."/>
            <person name="Anthony Kamau A."/>
            <person name="Kamanda Ngugi D."/>
            <person name="Goker M."/>
            <person name="Klenk H.P."/>
            <person name="Bajic V."/>
            <person name="Stingl U."/>
        </authorList>
    </citation>
    <scope>NUCLEOTIDE SEQUENCE [LARGE SCALE GENOMIC DNA]</scope>
    <source>
        <strain evidence="3">SCGC-AAA382F02</strain>
    </source>
</reference>
<feature type="transmembrane region" description="Helical" evidence="1">
    <location>
        <begin position="1027"/>
        <end position="1046"/>
    </location>
</feature>
<dbReference type="SMART" id="SM00564">
    <property type="entry name" value="PQQ"/>
    <property type="match status" value="3"/>
</dbReference>
<dbReference type="InterPro" id="IPR028994">
    <property type="entry name" value="Integrin_alpha_N"/>
</dbReference>
<feature type="domain" description="Pyrrolo-quinoline quinone repeat" evidence="2">
    <location>
        <begin position="100"/>
        <end position="276"/>
    </location>
</feature>
<dbReference type="Proteomes" id="UP000070491">
    <property type="component" value="Unassembled WGS sequence"/>
</dbReference>
<evidence type="ECO:0000256" key="1">
    <source>
        <dbReference type="SAM" id="Phobius"/>
    </source>
</evidence>
<dbReference type="Pfam" id="PF13360">
    <property type="entry name" value="PQQ_2"/>
    <property type="match status" value="1"/>
</dbReference>
<keyword evidence="1" id="KW-0812">Transmembrane</keyword>
<organism evidence="3 4">
    <name type="scientific">candidate division MSBL1 archaeon SCGC-AAA382F02</name>
    <dbReference type="NCBI Taxonomy" id="1698282"/>
    <lineage>
        <taxon>Archaea</taxon>
        <taxon>Methanobacteriati</taxon>
        <taxon>Methanobacteriota</taxon>
        <taxon>candidate division MSBL1</taxon>
    </lineage>
</organism>
<sequence length="1051" mass="115686">MKGKIALIAIPILFFLLFLNTPTGIANQKNSTTPVSLKGEITTPPRFVDDYLMFGSSQGFYVFSNSDLITYIESSSVRDFAKIGGNKVIVVTEEEYFPNIKCYSLSTGKVQWSYSHTMEVYNTQYGKINSQVKPFDIEKAGDINSDGVTDIAVSLGHSIVGIGGSSGEVLWEVSHDTNVWRLQKLGNSLFAGTQDGYLYSINSSNGEIKFKKKLAQKFELRESGSGRKVGEVNRSVWSIEILNAFGSDHLAVSTEDGKVHLVNPEDGNVKWEAKVLEYSSNLLFNYYNEWEWRRGLRPPTIPGDSNFFNLTLKTVGDVDETGNEDIIAIINPRGEPGGRSYEGTTRAVYLLNSNTGEVKWQNKILNMTSAGNTTSGEIGGEEKLLVPSSTRGEIFVVDLDSGNLDNDIKIETVSRNINTETYYLGASNDKFTLVSNNGDLSISNFGGDLLWEFPRITNIDVKSGNFVSGESEDFLIHSGVSDTSGSYQSRSILLRNGEDGSISWTRILPRGDYLKNNGFSKIRKIDNMSGGGGADILTCRQVGWDDRSEQAPAPSLILLSGNNGEILWERSLVNKEGEHISMGEGDYLWVVSLDVISDINGNGSSDIIIGSRGRVFIEDSATGEVLWERIYQDDAPILNRWNWVEDWESVYRVVNDLNNDGTKDIVARTEDKKIAILESESTNKGLEYSIKNEIEVDGSIPRNRIEVLKDLDGDGVEEVSFRVDSEEGSSDKVVSPRSGDTLLSIEEIWKTKVSWAEADFTGNEIKETIIQSEAEGGPELSLYEGSEKIWTHRFSGHSYNVEKYGYQYLMPAASAGDVNGDQVKDLAVVKNHEWGKGLRVDIYNVNKDKLLKSIIIEEFEKKEEKKAPGILAKQISDLTGDGNPELGVVSLRGSFGQKKVSFFVVDPQSGVPLVSLNSLSTDILSLKKDVGVLNLDGSLDIVDVSQRVSVASPEEKSPLSINWDIKKECVTTVIVDGTPVALTTDNSAEVRLPPGKHEITVQSVDEDGVSSYDTIEVNLGGGSSMHIALYGITAVLFAVLFLPTIFKKVRK</sequence>
<dbReference type="Gene3D" id="2.130.10.10">
    <property type="entry name" value="YVTN repeat-like/Quinoprotein amine dehydrogenase"/>
    <property type="match status" value="1"/>
</dbReference>